<proteinExistence type="predicted"/>
<dbReference type="InterPro" id="IPR000477">
    <property type="entry name" value="RT_dom"/>
</dbReference>
<dbReference type="PROSITE" id="PS50878">
    <property type="entry name" value="RT_POL"/>
    <property type="match status" value="1"/>
</dbReference>
<protein>
    <recommendedName>
        <fullName evidence="1">Reverse transcriptase domain-containing protein</fullName>
    </recommendedName>
</protein>
<evidence type="ECO:0000259" key="1">
    <source>
        <dbReference type="PROSITE" id="PS50878"/>
    </source>
</evidence>
<feature type="domain" description="Reverse transcriptase" evidence="1">
    <location>
        <begin position="369"/>
        <end position="573"/>
    </location>
</feature>
<dbReference type="Proteomes" id="UP001314205">
    <property type="component" value="Unassembled WGS sequence"/>
</dbReference>
<evidence type="ECO:0000313" key="2">
    <source>
        <dbReference type="EMBL" id="CAK1577842.1"/>
    </source>
</evidence>
<dbReference type="PANTHER" id="PTHR47510:SF3">
    <property type="entry name" value="ENDO_EXONUCLEASE_PHOSPHATASE DOMAIN-CONTAINING PROTEIN"/>
    <property type="match status" value="1"/>
</dbReference>
<organism evidence="2 3">
    <name type="scientific">Parnassius mnemosyne</name>
    <name type="common">clouded apollo</name>
    <dbReference type="NCBI Taxonomy" id="213953"/>
    <lineage>
        <taxon>Eukaryota</taxon>
        <taxon>Metazoa</taxon>
        <taxon>Ecdysozoa</taxon>
        <taxon>Arthropoda</taxon>
        <taxon>Hexapoda</taxon>
        <taxon>Insecta</taxon>
        <taxon>Pterygota</taxon>
        <taxon>Neoptera</taxon>
        <taxon>Endopterygota</taxon>
        <taxon>Lepidoptera</taxon>
        <taxon>Glossata</taxon>
        <taxon>Ditrysia</taxon>
        <taxon>Papilionoidea</taxon>
        <taxon>Papilionidae</taxon>
        <taxon>Parnassiinae</taxon>
        <taxon>Parnassini</taxon>
        <taxon>Parnassius</taxon>
        <taxon>Driopa</taxon>
    </lineage>
</organism>
<evidence type="ECO:0000313" key="3">
    <source>
        <dbReference type="Proteomes" id="UP001314205"/>
    </source>
</evidence>
<comment type="caution">
    <text evidence="2">The sequence shown here is derived from an EMBL/GenBank/DDBJ whole genome shotgun (WGS) entry which is preliminary data.</text>
</comment>
<keyword evidence="3" id="KW-1185">Reference proteome</keyword>
<dbReference type="CDD" id="cd01650">
    <property type="entry name" value="RT_nLTR_like"/>
    <property type="match status" value="1"/>
</dbReference>
<gene>
    <name evidence="2" type="ORF">PARMNEM_LOCUS8</name>
</gene>
<dbReference type="InterPro" id="IPR036691">
    <property type="entry name" value="Endo/exonu/phosph_ase_sf"/>
</dbReference>
<dbReference type="AlphaFoldDB" id="A0AAV1K706"/>
<dbReference type="Gene3D" id="3.60.10.10">
    <property type="entry name" value="Endonuclease/exonuclease/phosphatase"/>
    <property type="match status" value="1"/>
</dbReference>
<reference evidence="2 3" key="1">
    <citation type="submission" date="2023-11" db="EMBL/GenBank/DDBJ databases">
        <authorList>
            <person name="Hedman E."/>
            <person name="Englund M."/>
            <person name="Stromberg M."/>
            <person name="Nyberg Akerstrom W."/>
            <person name="Nylinder S."/>
            <person name="Jareborg N."/>
            <person name="Kallberg Y."/>
            <person name="Kronander E."/>
        </authorList>
    </citation>
    <scope>NUCLEOTIDE SEQUENCE [LARGE SCALE GENOMIC DNA]</scope>
</reference>
<dbReference type="SUPFAM" id="SSF56219">
    <property type="entry name" value="DNase I-like"/>
    <property type="match status" value="1"/>
</dbReference>
<dbReference type="SUPFAM" id="SSF56672">
    <property type="entry name" value="DNA/RNA polymerases"/>
    <property type="match status" value="1"/>
</dbReference>
<sequence>MWLNIKINGKSLVFGTAYRPPWLSVTLFLDALSESLGSFVGYDQTVLLGDFNIDILNKNCVSTKMLSDFLTCNNLVQYVEEPTHFTEYSETLLDVICSDASVSYISVDYISDLSSHAFIVCELDIPKPKFQPESVTYRSLRDIDINLFNQDLKQINWHCALSHNINDMIDSFNKKLLNIFNFHAPPKTVYIKKKYYPWITHNIRCMMRTSNEAQVRARKTKLAPHKDYYRELKSIVNKAIVSEKIAYFKFYINSKLNQPKIMWKHIKHQVQIKSKDTSLPSHFSDPDALNNHFLNIPGKNEVSLSLLTFFEFNGTNGNSFYFKEASEDEVVKVINSLQSNAVGCDGISLDMLKLLPKDVITEITYIINKSFATNTYPDVWKKAIVKPIPKTSNPVSMSDLRPISILPCLSKIIEKLACNQLTKYLEANNILPELQSGFRKKHSTTTALIEVVDDILTAQASGEGTILTLLDFSRAFETLNIPLLLSKLYFYGLSRNATQWFASYFKNRSQQVEIQLNGKGKTISGERPVNRGVPQGSILGPLLFIIYSADIIKNIEYCKYHMYADDLQIYISV</sequence>
<name>A0AAV1K706_9NEOP</name>
<dbReference type="EMBL" id="CAVLGL010000001">
    <property type="protein sequence ID" value="CAK1577842.1"/>
    <property type="molecule type" value="Genomic_DNA"/>
</dbReference>
<dbReference type="GO" id="GO:0071897">
    <property type="term" value="P:DNA biosynthetic process"/>
    <property type="evidence" value="ECO:0007669"/>
    <property type="project" value="UniProtKB-ARBA"/>
</dbReference>
<dbReference type="Pfam" id="PF00078">
    <property type="entry name" value="RVT_1"/>
    <property type="match status" value="1"/>
</dbReference>
<dbReference type="InterPro" id="IPR043502">
    <property type="entry name" value="DNA/RNA_pol_sf"/>
</dbReference>
<accession>A0AAV1K706</accession>
<dbReference type="PANTHER" id="PTHR47510">
    <property type="entry name" value="REVERSE TRANSCRIPTASE DOMAIN-CONTAINING PROTEIN"/>
    <property type="match status" value="1"/>
</dbReference>